<protein>
    <recommendedName>
        <fullName evidence="3">RNA polymerase sigma-70 region 4 domain-containing protein</fullName>
    </recommendedName>
</protein>
<reference evidence="1 2" key="1">
    <citation type="submission" date="2015-01" db="EMBL/GenBank/DDBJ databases">
        <title>Vibrio sp. C1 JCM 19231 whole genome shotgun sequence.</title>
        <authorList>
            <person name="Sawabe T."/>
            <person name="Meirelles P."/>
            <person name="Feng G."/>
            <person name="Sayaka M."/>
            <person name="Hattori M."/>
            <person name="Ohkuma M."/>
        </authorList>
    </citation>
    <scope>NUCLEOTIDE SEQUENCE [LARGE SCALE GENOMIC DNA]</scope>
    <source>
        <strain evidence="2">JCM 19231</strain>
    </source>
</reference>
<evidence type="ECO:0008006" key="3">
    <source>
        <dbReference type="Google" id="ProtNLM"/>
    </source>
</evidence>
<dbReference type="EMBL" id="BBRZ01000001">
    <property type="protein sequence ID" value="GAM53947.1"/>
    <property type="molecule type" value="Genomic_DNA"/>
</dbReference>
<organism evidence="1 2">
    <name type="scientific">Vibrio ishigakensis</name>
    <dbReference type="NCBI Taxonomy" id="1481914"/>
    <lineage>
        <taxon>Bacteria</taxon>
        <taxon>Pseudomonadati</taxon>
        <taxon>Pseudomonadota</taxon>
        <taxon>Gammaproteobacteria</taxon>
        <taxon>Vibrionales</taxon>
        <taxon>Vibrionaceae</taxon>
        <taxon>Vibrio</taxon>
    </lineage>
</organism>
<evidence type="ECO:0000313" key="1">
    <source>
        <dbReference type="EMBL" id="GAM53947.1"/>
    </source>
</evidence>
<dbReference type="InterPro" id="IPR013324">
    <property type="entry name" value="RNA_pol_sigma_r3/r4-like"/>
</dbReference>
<accession>A0A0B8NNR1</accession>
<dbReference type="InterPro" id="IPR036388">
    <property type="entry name" value="WH-like_DNA-bd_sf"/>
</dbReference>
<dbReference type="Proteomes" id="UP000031671">
    <property type="component" value="Unassembled WGS sequence"/>
</dbReference>
<dbReference type="Gene3D" id="1.10.10.10">
    <property type="entry name" value="Winged helix-like DNA-binding domain superfamily/Winged helix DNA-binding domain"/>
    <property type="match status" value="1"/>
</dbReference>
<reference evidence="1 2" key="2">
    <citation type="submission" date="2015-01" db="EMBL/GenBank/DDBJ databases">
        <authorList>
            <consortium name="NBRP consortium"/>
            <person name="Sawabe T."/>
            <person name="Meirelles P."/>
            <person name="Feng G."/>
            <person name="Sayaka M."/>
            <person name="Hattori M."/>
            <person name="Ohkuma M."/>
        </authorList>
    </citation>
    <scope>NUCLEOTIDE SEQUENCE [LARGE SCALE GENOMIC DNA]</scope>
    <source>
        <strain evidence="2">JCM 19231</strain>
    </source>
</reference>
<dbReference type="AlphaFoldDB" id="A0A0B8NNR1"/>
<dbReference type="SUPFAM" id="SSF88659">
    <property type="entry name" value="Sigma3 and sigma4 domains of RNA polymerase sigma factors"/>
    <property type="match status" value="1"/>
</dbReference>
<gene>
    <name evidence="1" type="ORF">JCM19231_3467</name>
</gene>
<keyword evidence="2" id="KW-1185">Reference proteome</keyword>
<evidence type="ECO:0000313" key="2">
    <source>
        <dbReference type="Proteomes" id="UP000031671"/>
    </source>
</evidence>
<proteinExistence type="predicted"/>
<name>A0A0B8NNR1_9VIBR</name>
<dbReference type="RefSeq" id="WP_261836825.1">
    <property type="nucleotide sequence ID" value="NZ_AP024882.1"/>
</dbReference>
<sequence>MSASTCLYKSATFESLSYYVGAVDQSNTFNNEQDYYLSNQAFIDSSAELNDESVLSNRYDDEFDSHSYIEDVALDSLQDEFTELHEDKNWKDYLSDELKLALQKLDSVSLDVIFHRWLTHEKESIQSLSKKHNLDAEFIHEIEVRTLEKLRNLLGHVPLTNLA</sequence>
<comment type="caution">
    <text evidence="1">The sequence shown here is derived from an EMBL/GenBank/DDBJ whole genome shotgun (WGS) entry which is preliminary data.</text>
</comment>